<feature type="region of interest" description="Disordered" evidence="2">
    <location>
        <begin position="369"/>
        <end position="445"/>
    </location>
</feature>
<keyword evidence="5" id="KW-1185">Reference proteome</keyword>
<feature type="domain" description="Kri1-like C-terminal" evidence="3">
    <location>
        <begin position="450"/>
        <end position="538"/>
    </location>
</feature>
<feature type="region of interest" description="Disordered" evidence="2">
    <location>
        <begin position="229"/>
        <end position="312"/>
    </location>
</feature>
<gene>
    <name evidence="4" type="ORF">AB675_8681</name>
</gene>
<organism evidence="4 5">
    <name type="scientific">Cyphellophora attinorum</name>
    <dbReference type="NCBI Taxonomy" id="1664694"/>
    <lineage>
        <taxon>Eukaryota</taxon>
        <taxon>Fungi</taxon>
        <taxon>Dikarya</taxon>
        <taxon>Ascomycota</taxon>
        <taxon>Pezizomycotina</taxon>
        <taxon>Eurotiomycetes</taxon>
        <taxon>Chaetothyriomycetidae</taxon>
        <taxon>Chaetothyriales</taxon>
        <taxon>Cyphellophoraceae</taxon>
        <taxon>Cyphellophora</taxon>
    </lineage>
</organism>
<evidence type="ECO:0000313" key="5">
    <source>
        <dbReference type="Proteomes" id="UP000038010"/>
    </source>
</evidence>
<dbReference type="GO" id="GO:0030686">
    <property type="term" value="C:90S preribosome"/>
    <property type="evidence" value="ECO:0007669"/>
    <property type="project" value="TreeGrafter"/>
</dbReference>
<dbReference type="GO" id="GO:0000447">
    <property type="term" value="P:endonucleolytic cleavage in ITS1 to separate SSU-rRNA from 5.8S rRNA and LSU-rRNA from tricistronic rRNA transcript (SSU-rRNA, 5.8S rRNA, LSU-rRNA)"/>
    <property type="evidence" value="ECO:0007669"/>
    <property type="project" value="TreeGrafter"/>
</dbReference>
<feature type="compositionally biased region" description="Basic and acidic residues" evidence="2">
    <location>
        <begin position="257"/>
        <end position="312"/>
    </location>
</feature>
<feature type="compositionally biased region" description="Basic and acidic residues" evidence="2">
    <location>
        <begin position="28"/>
        <end position="49"/>
    </location>
</feature>
<dbReference type="Pfam" id="PF12936">
    <property type="entry name" value="Kri1_C"/>
    <property type="match status" value="1"/>
</dbReference>
<evidence type="ECO:0000256" key="2">
    <source>
        <dbReference type="SAM" id="MobiDB-lite"/>
    </source>
</evidence>
<dbReference type="STRING" id="1664694.A0A0N1H9N9"/>
<dbReference type="EMBL" id="LFJN01000003">
    <property type="protein sequence ID" value="KPI44435.1"/>
    <property type="molecule type" value="Genomic_DNA"/>
</dbReference>
<dbReference type="GeneID" id="28741028"/>
<dbReference type="RefSeq" id="XP_018004398.1">
    <property type="nucleotide sequence ID" value="XM_018149148.1"/>
</dbReference>
<dbReference type="PANTHER" id="PTHR14490:SF5">
    <property type="entry name" value="PROTEIN KRI1 HOMOLOG"/>
    <property type="match status" value="1"/>
</dbReference>
<feature type="region of interest" description="Disordered" evidence="2">
    <location>
        <begin position="1"/>
        <end position="85"/>
    </location>
</feature>
<dbReference type="Pfam" id="PF05178">
    <property type="entry name" value="Kri1"/>
    <property type="match status" value="1"/>
</dbReference>
<evidence type="ECO:0000259" key="3">
    <source>
        <dbReference type="Pfam" id="PF12936"/>
    </source>
</evidence>
<dbReference type="InterPro" id="IPR018034">
    <property type="entry name" value="Kri1"/>
</dbReference>
<feature type="compositionally biased region" description="Acidic residues" evidence="2">
    <location>
        <begin position="407"/>
        <end position="425"/>
    </location>
</feature>
<comment type="similarity">
    <text evidence="1">Belongs to the KRI1 family.</text>
</comment>
<evidence type="ECO:0000256" key="1">
    <source>
        <dbReference type="ARBA" id="ARBA00007473"/>
    </source>
</evidence>
<protein>
    <submittedName>
        <fullName evidence="4">Protein kri1</fullName>
    </submittedName>
</protein>
<name>A0A0N1H9N9_9EURO</name>
<feature type="compositionally biased region" description="Basic and acidic residues" evidence="2">
    <location>
        <begin position="394"/>
        <end position="406"/>
    </location>
</feature>
<feature type="compositionally biased region" description="Acidic residues" evidence="2">
    <location>
        <begin position="65"/>
        <end position="78"/>
    </location>
</feature>
<dbReference type="OrthoDB" id="10252032at2759"/>
<accession>A0A0N1H9N9</accession>
<feature type="region of interest" description="Disordered" evidence="2">
    <location>
        <begin position="556"/>
        <end position="593"/>
    </location>
</feature>
<dbReference type="Proteomes" id="UP000038010">
    <property type="component" value="Unassembled WGS sequence"/>
</dbReference>
<dbReference type="AlphaFoldDB" id="A0A0N1H9N9"/>
<evidence type="ECO:0000313" key="4">
    <source>
        <dbReference type="EMBL" id="KPI44435.1"/>
    </source>
</evidence>
<feature type="compositionally biased region" description="Acidic residues" evidence="2">
    <location>
        <begin position="370"/>
        <end position="384"/>
    </location>
</feature>
<dbReference type="PANTHER" id="PTHR14490">
    <property type="entry name" value="ZINC FINGER, ZZ TYPE"/>
    <property type="match status" value="1"/>
</dbReference>
<dbReference type="GO" id="GO:0005730">
    <property type="term" value="C:nucleolus"/>
    <property type="evidence" value="ECO:0007669"/>
    <property type="project" value="TreeGrafter"/>
</dbReference>
<sequence>MASKRLLESDSDSSESEGGAEIKVNQDYAKKFEYNKKREEKARLEDKFGKSTGKRKRDSESAESSSEESSSEDEDEGELATAAKDAEIMATIKAIRSKDPRIYDSKATFYSQTDDAEQNGDIKAKKEKPLHLRDYHRQNLLNGPSHAEEQVDAVMTYDQEQENLKQSVISEMHAAAEDSDVSEDGFLTAKDKPKRVTNEVELDVENADKDPETFLSNFMMSRAWAYPDTQRQLQPFESDDEEEDRKADEFEEAYNLRFEDPDKSNETLRSHARDTAAKYSVRRDETNPRQRKREAEKAAKEAEKQQVKEEKARLRKLRVDEVEEKIRKIKDAAGLHSKDLQPEDWQRFVDEDWDDDKWEEEMQKRFGDDYYADDDALVEEEGDDQAGRRKPKKPKFDDDLDIKDIIPDFEDDDERPEFSLSEEDIPAPKKSKKTKQDKKADAKRDRRIAELLVDDQLQLDLDHALPKSTKNKSAFRYRETSPKSFGLSATDILLADDSQLNQFAGLKKLAAFRDSERKRKDQKHLGKKARLRQWRKDVFGREEGIAVEDLVPSKNQITAGLDPEASDGEDDGVNIINGEKKKKKRRKSKKQKV</sequence>
<feature type="compositionally biased region" description="Basic residues" evidence="2">
    <location>
        <begin position="580"/>
        <end position="593"/>
    </location>
</feature>
<comment type="caution">
    <text evidence="4">The sequence shown here is derived from an EMBL/GenBank/DDBJ whole genome shotgun (WGS) entry which is preliminary data.</text>
</comment>
<reference evidence="4 5" key="1">
    <citation type="submission" date="2015-06" db="EMBL/GenBank/DDBJ databases">
        <title>Draft genome of the ant-associated black yeast Phialophora attae CBS 131958.</title>
        <authorList>
            <person name="Moreno L.F."/>
            <person name="Stielow B.J."/>
            <person name="de Hoog S."/>
            <person name="Vicente V.A."/>
            <person name="Weiss V.A."/>
            <person name="de Vries M."/>
            <person name="Cruz L.M."/>
            <person name="Souza E.M."/>
        </authorList>
    </citation>
    <scope>NUCLEOTIDE SEQUENCE [LARGE SCALE GENOMIC DNA]</scope>
    <source>
        <strain evidence="4 5">CBS 131958</strain>
    </source>
</reference>
<dbReference type="VEuPathDB" id="FungiDB:AB675_8681"/>
<dbReference type="InterPro" id="IPR024626">
    <property type="entry name" value="Kri1-like_C"/>
</dbReference>
<proteinExistence type="inferred from homology"/>